<evidence type="ECO:0000256" key="4">
    <source>
        <dbReference type="ARBA" id="ARBA00022801"/>
    </source>
</evidence>
<dbReference type="InterPro" id="IPR000760">
    <property type="entry name" value="Inositol_monophosphatase-like"/>
</dbReference>
<comment type="similarity">
    <text evidence="2">Belongs to the inositol monophosphatase superfamily.</text>
</comment>
<dbReference type="AlphaFoldDB" id="A0AAN7GYN4"/>
<organism evidence="8 9">
    <name type="scientific">Podospora fimiseda</name>
    <dbReference type="NCBI Taxonomy" id="252190"/>
    <lineage>
        <taxon>Eukaryota</taxon>
        <taxon>Fungi</taxon>
        <taxon>Dikarya</taxon>
        <taxon>Ascomycota</taxon>
        <taxon>Pezizomycotina</taxon>
        <taxon>Sordariomycetes</taxon>
        <taxon>Sordariomycetidae</taxon>
        <taxon>Sordariales</taxon>
        <taxon>Podosporaceae</taxon>
        <taxon>Podospora</taxon>
    </lineage>
</organism>
<evidence type="ECO:0000256" key="6">
    <source>
        <dbReference type="PIRSR" id="PIRSR600760-2"/>
    </source>
</evidence>
<keyword evidence="9" id="KW-1185">Reference proteome</keyword>
<evidence type="ECO:0000256" key="7">
    <source>
        <dbReference type="SAM" id="MobiDB-lite"/>
    </source>
</evidence>
<reference evidence="8" key="2">
    <citation type="submission" date="2023-05" db="EMBL/GenBank/DDBJ databases">
        <authorList>
            <consortium name="Lawrence Berkeley National Laboratory"/>
            <person name="Steindorff A."/>
            <person name="Hensen N."/>
            <person name="Bonometti L."/>
            <person name="Westerberg I."/>
            <person name="Brannstrom I.O."/>
            <person name="Guillou S."/>
            <person name="Cros-Aarteil S."/>
            <person name="Calhoun S."/>
            <person name="Haridas S."/>
            <person name="Kuo A."/>
            <person name="Mondo S."/>
            <person name="Pangilinan J."/>
            <person name="Riley R."/>
            <person name="Labutti K."/>
            <person name="Andreopoulos B."/>
            <person name="Lipzen A."/>
            <person name="Chen C."/>
            <person name="Yanf M."/>
            <person name="Daum C."/>
            <person name="Ng V."/>
            <person name="Clum A."/>
            <person name="Ohm R."/>
            <person name="Martin F."/>
            <person name="Silar P."/>
            <person name="Natvig D."/>
            <person name="Lalanne C."/>
            <person name="Gautier V."/>
            <person name="Ament-Velasquez S.L."/>
            <person name="Kruys A."/>
            <person name="Hutchinson M.I."/>
            <person name="Powell A.J."/>
            <person name="Barry K."/>
            <person name="Miller A.N."/>
            <person name="Grigoriev I.V."/>
            <person name="Debuchy R."/>
            <person name="Gladieux P."/>
            <person name="Thoren M.H."/>
            <person name="Johannesson H."/>
        </authorList>
    </citation>
    <scope>NUCLEOTIDE SEQUENCE</scope>
    <source>
        <strain evidence="8">CBS 990.96</strain>
    </source>
</reference>
<feature type="region of interest" description="Disordered" evidence="7">
    <location>
        <begin position="1"/>
        <end position="22"/>
    </location>
</feature>
<dbReference type="GO" id="GO:0046872">
    <property type="term" value="F:metal ion binding"/>
    <property type="evidence" value="ECO:0007669"/>
    <property type="project" value="UniProtKB-KW"/>
</dbReference>
<feature type="compositionally biased region" description="Pro residues" evidence="7">
    <location>
        <begin position="1"/>
        <end position="13"/>
    </location>
</feature>
<dbReference type="PANTHER" id="PTHR43200:SF2">
    <property type="entry name" value="3'(2'),5'-BISPHOSPHATE NUCLEOTIDASE"/>
    <property type="match status" value="1"/>
</dbReference>
<keyword evidence="3 6" id="KW-0479">Metal-binding</keyword>
<evidence type="ECO:0000256" key="2">
    <source>
        <dbReference type="ARBA" id="ARBA00009759"/>
    </source>
</evidence>
<dbReference type="InterPro" id="IPR051090">
    <property type="entry name" value="Inositol_monoP_superfamily"/>
</dbReference>
<dbReference type="EMBL" id="MU865372">
    <property type="protein sequence ID" value="KAK4225200.1"/>
    <property type="molecule type" value="Genomic_DNA"/>
</dbReference>
<feature type="binding site" evidence="6">
    <location>
        <position position="189"/>
    </location>
    <ligand>
        <name>Mg(2+)</name>
        <dbReference type="ChEBI" id="CHEBI:18420"/>
        <label>1</label>
        <note>catalytic</note>
    </ligand>
</feature>
<comment type="cofactor">
    <cofactor evidence="1 6">
        <name>Mg(2+)</name>
        <dbReference type="ChEBI" id="CHEBI:18420"/>
    </cofactor>
</comment>
<dbReference type="Proteomes" id="UP001301958">
    <property type="component" value="Unassembled WGS sequence"/>
</dbReference>
<dbReference type="CDD" id="cd01517">
    <property type="entry name" value="PAP_phosphatase"/>
    <property type="match status" value="1"/>
</dbReference>
<dbReference type="Pfam" id="PF00459">
    <property type="entry name" value="Inositol_P"/>
    <property type="match status" value="1"/>
</dbReference>
<feature type="binding site" evidence="6">
    <location>
        <position position="124"/>
    </location>
    <ligand>
        <name>Mg(2+)</name>
        <dbReference type="ChEBI" id="CHEBI:18420"/>
        <label>1</label>
        <note>catalytic</note>
    </ligand>
</feature>
<feature type="binding site" evidence="6">
    <location>
        <position position="192"/>
    </location>
    <ligand>
        <name>Mg(2+)</name>
        <dbReference type="ChEBI" id="CHEBI:18420"/>
        <label>1</label>
        <note>catalytic</note>
    </ligand>
</feature>
<comment type="caution">
    <text evidence="8">The sequence shown here is derived from an EMBL/GenBank/DDBJ whole genome shotgun (WGS) entry which is preliminary data.</text>
</comment>
<feature type="binding site" evidence="6">
    <location>
        <position position="191"/>
    </location>
    <ligand>
        <name>Mg(2+)</name>
        <dbReference type="ChEBI" id="CHEBI:18420"/>
        <label>1</label>
        <note>catalytic</note>
    </ligand>
</feature>
<evidence type="ECO:0000256" key="5">
    <source>
        <dbReference type="ARBA" id="ARBA00022842"/>
    </source>
</evidence>
<evidence type="ECO:0000313" key="8">
    <source>
        <dbReference type="EMBL" id="KAK4225200.1"/>
    </source>
</evidence>
<dbReference type="SUPFAM" id="SSF56655">
    <property type="entry name" value="Carbohydrate phosphatase"/>
    <property type="match status" value="1"/>
</dbReference>
<sequence>MSRPNNPPKPPHPLKGSGSSHLSHERLIAQLAVQRASLLTKRVQQTLDLPSTSPIPSTPLTPTGSSIPWYLNSASASAQTHNNGRRCSVAKPDASPVTIADFAAQALLISAIHSAFPEDSFVGEEDSYSLRADTDLTLQVWELICATKLDDEKSESLLARPKDIEEMFRVIDLGGKGKGGRKGRFWALDPIDGTSAFLKGQQYAISLALIEDGQEVLGVLGCPNLPSPSDGQRVEENRTDGQGMGVMISAVKGDGYAVLREMGSGGLKEGRRIDKRRDHSKGVELKDLHFVDSLISPATSSDKVHELALKAGAKYPGTEVYSSHMRYAAMVLGGREYVQARIPYNKGAAWCLWDHAGSQLIYKESGTGKVTDLYGKEIYFGTGRKLTGNWGLITADESVHGKVQGLVTELLAKSSD</sequence>
<evidence type="ECO:0000256" key="3">
    <source>
        <dbReference type="ARBA" id="ARBA00022723"/>
    </source>
</evidence>
<keyword evidence="5 6" id="KW-0460">Magnesium</keyword>
<proteinExistence type="inferred from homology"/>
<dbReference type="GO" id="GO:0000103">
    <property type="term" value="P:sulfate assimilation"/>
    <property type="evidence" value="ECO:0007669"/>
    <property type="project" value="TreeGrafter"/>
</dbReference>
<accession>A0AAN7GYN4</accession>
<name>A0AAN7GYN4_9PEZI</name>
<dbReference type="PANTHER" id="PTHR43200">
    <property type="entry name" value="PHOSPHATASE"/>
    <property type="match status" value="1"/>
</dbReference>
<protein>
    <recommendedName>
        <fullName evidence="10">3'(2'),5'-bisphosphate nucleotidase</fullName>
    </recommendedName>
</protein>
<evidence type="ECO:0000313" key="9">
    <source>
        <dbReference type="Proteomes" id="UP001301958"/>
    </source>
</evidence>
<evidence type="ECO:0000256" key="1">
    <source>
        <dbReference type="ARBA" id="ARBA00001946"/>
    </source>
</evidence>
<dbReference type="Gene3D" id="3.30.540.10">
    <property type="entry name" value="Fructose-1,6-Bisphosphatase, subunit A, domain 1"/>
    <property type="match status" value="1"/>
</dbReference>
<dbReference type="PROSITE" id="PS00629">
    <property type="entry name" value="IMP_1"/>
    <property type="match status" value="1"/>
</dbReference>
<dbReference type="Gene3D" id="3.40.190.80">
    <property type="match status" value="1"/>
</dbReference>
<dbReference type="InterPro" id="IPR020583">
    <property type="entry name" value="Inositol_monoP_metal-BS"/>
</dbReference>
<evidence type="ECO:0008006" key="10">
    <source>
        <dbReference type="Google" id="ProtNLM"/>
    </source>
</evidence>
<keyword evidence="4" id="KW-0378">Hydrolase</keyword>
<dbReference type="GO" id="GO:0008441">
    <property type="term" value="F:3'(2'),5'-bisphosphate nucleotidase activity"/>
    <property type="evidence" value="ECO:0007669"/>
    <property type="project" value="TreeGrafter"/>
</dbReference>
<reference evidence="8" key="1">
    <citation type="journal article" date="2023" name="Mol. Phylogenet. Evol.">
        <title>Genome-scale phylogeny and comparative genomics of the fungal order Sordariales.</title>
        <authorList>
            <person name="Hensen N."/>
            <person name="Bonometti L."/>
            <person name="Westerberg I."/>
            <person name="Brannstrom I.O."/>
            <person name="Guillou S."/>
            <person name="Cros-Aarteil S."/>
            <person name="Calhoun S."/>
            <person name="Haridas S."/>
            <person name="Kuo A."/>
            <person name="Mondo S."/>
            <person name="Pangilinan J."/>
            <person name="Riley R."/>
            <person name="LaButti K."/>
            <person name="Andreopoulos B."/>
            <person name="Lipzen A."/>
            <person name="Chen C."/>
            <person name="Yan M."/>
            <person name="Daum C."/>
            <person name="Ng V."/>
            <person name="Clum A."/>
            <person name="Steindorff A."/>
            <person name="Ohm R.A."/>
            <person name="Martin F."/>
            <person name="Silar P."/>
            <person name="Natvig D.O."/>
            <person name="Lalanne C."/>
            <person name="Gautier V."/>
            <person name="Ament-Velasquez S.L."/>
            <person name="Kruys A."/>
            <person name="Hutchinson M.I."/>
            <person name="Powell A.J."/>
            <person name="Barry K."/>
            <person name="Miller A.N."/>
            <person name="Grigoriev I.V."/>
            <person name="Debuchy R."/>
            <person name="Gladieux P."/>
            <person name="Hiltunen Thoren M."/>
            <person name="Johannesson H."/>
        </authorList>
    </citation>
    <scope>NUCLEOTIDE SEQUENCE</scope>
    <source>
        <strain evidence="8">CBS 990.96</strain>
    </source>
</reference>
<feature type="binding site" evidence="6">
    <location>
        <position position="354"/>
    </location>
    <ligand>
        <name>Mg(2+)</name>
        <dbReference type="ChEBI" id="CHEBI:18420"/>
        <label>1</label>
        <note>catalytic</note>
    </ligand>
</feature>
<gene>
    <name evidence="8" type="ORF">QBC38DRAFT_483517</name>
</gene>